<dbReference type="AlphaFoldDB" id="A0A6U5KSW8"/>
<sequence>MLSSLLVMAQDLEGYVTEAEASCNALIRTLTPTYKTYQMEITSPPKMTEISDPSDKDMLLSEDSTMTGIGPPWGKEVLSALDKISSTCSTPRSTIPKYQNIVSDENTEMQSVSSQLENSCELPLANFTPREVLFPPWGDRVATALNKISAASITNGIDSVPPNSIEPPLCSPSFDPSSHAVKQVVDAFESQLNEEMARRMDRKNFQVINRLGRIQAHNHRVLSELTDAYRHSALANAAAERFHQRCLLSRDPLGPGQVLYGPADRVPLMRCSIGKYGLAGRCELTRNELLLSIRPKQFFGKKNYYVRRLADVTFRKSDHNMVIVEDAFPANEGVKTQKLVFRPSMNANQLLLLVRYLQEVLIECSSNGLILDPQSRIPKR</sequence>
<evidence type="ECO:0000313" key="2">
    <source>
        <dbReference type="EMBL" id="CAD8897326.1"/>
    </source>
</evidence>
<reference evidence="2" key="1">
    <citation type="submission" date="2021-01" db="EMBL/GenBank/DDBJ databases">
        <authorList>
            <person name="Corre E."/>
            <person name="Pelletier E."/>
            <person name="Niang G."/>
            <person name="Scheremetjew M."/>
            <person name="Finn R."/>
            <person name="Kale V."/>
            <person name="Holt S."/>
            <person name="Cochrane G."/>
            <person name="Meng A."/>
            <person name="Brown T."/>
            <person name="Cohen L."/>
        </authorList>
    </citation>
    <scope>NUCLEOTIDE SEQUENCE</scope>
    <source>
        <strain evidence="2">308</strain>
    </source>
</reference>
<accession>A0A6U5KSW8</accession>
<organism evidence="2">
    <name type="scientific">Corethron hystrix</name>
    <dbReference type="NCBI Taxonomy" id="216773"/>
    <lineage>
        <taxon>Eukaryota</taxon>
        <taxon>Sar</taxon>
        <taxon>Stramenopiles</taxon>
        <taxon>Ochrophyta</taxon>
        <taxon>Bacillariophyta</taxon>
        <taxon>Coscinodiscophyceae</taxon>
        <taxon>Corethrophycidae</taxon>
        <taxon>Corethrales</taxon>
        <taxon>Corethraceae</taxon>
        <taxon>Corethron</taxon>
    </lineage>
</organism>
<protein>
    <submittedName>
        <fullName evidence="2">Uncharacterized protein</fullName>
    </submittedName>
</protein>
<name>A0A6U5KSW8_9STRA</name>
<dbReference type="EMBL" id="HBFR01033611">
    <property type="protein sequence ID" value="CAD8897325.1"/>
    <property type="molecule type" value="Transcribed_RNA"/>
</dbReference>
<dbReference type="EMBL" id="HBFR01033612">
    <property type="protein sequence ID" value="CAD8897326.1"/>
    <property type="molecule type" value="Transcribed_RNA"/>
</dbReference>
<proteinExistence type="predicted"/>
<evidence type="ECO:0000313" key="1">
    <source>
        <dbReference type="EMBL" id="CAD8897325.1"/>
    </source>
</evidence>
<gene>
    <name evidence="1" type="ORF">CHYS00102_LOCUS24539</name>
    <name evidence="2" type="ORF">CHYS00102_LOCUS24540</name>
</gene>